<dbReference type="RefSeq" id="WP_004770662.1">
    <property type="nucleotide sequence ID" value="NZ_AKWH02000041.1"/>
</dbReference>
<sequence>MGNEEGFTEFKKSPEDIWIDHCEEFLRRGWTPRRWKDLPDYLKTERMREYYVELKKRIEARDQEK</sequence>
<keyword evidence="2" id="KW-1185">Reference proteome</keyword>
<dbReference type="AlphaFoldDB" id="A0A828Y7R3"/>
<organism evidence="1 2">
    <name type="scientific">Leptospira kirschneri str. 200802841</name>
    <dbReference type="NCBI Taxonomy" id="1193047"/>
    <lineage>
        <taxon>Bacteria</taxon>
        <taxon>Pseudomonadati</taxon>
        <taxon>Spirochaetota</taxon>
        <taxon>Spirochaetia</taxon>
        <taxon>Leptospirales</taxon>
        <taxon>Leptospiraceae</taxon>
        <taxon>Leptospira</taxon>
    </lineage>
</organism>
<accession>A0A828Y7R3</accession>
<evidence type="ECO:0000313" key="2">
    <source>
        <dbReference type="Proteomes" id="UP000006339"/>
    </source>
</evidence>
<protein>
    <submittedName>
        <fullName evidence="1">Uncharacterized protein</fullName>
    </submittedName>
</protein>
<comment type="caution">
    <text evidence="1">The sequence shown here is derived from an EMBL/GenBank/DDBJ whole genome shotgun (WGS) entry which is preliminary data.</text>
</comment>
<dbReference type="Proteomes" id="UP000006339">
    <property type="component" value="Unassembled WGS sequence"/>
</dbReference>
<gene>
    <name evidence="1" type="ORF">LEP1GSC131_2061</name>
</gene>
<evidence type="ECO:0000313" key="1">
    <source>
        <dbReference type="EMBL" id="EKO51471.1"/>
    </source>
</evidence>
<reference evidence="1" key="1">
    <citation type="submission" date="2012-10" db="EMBL/GenBank/DDBJ databases">
        <authorList>
            <person name="Harkins D.M."/>
            <person name="Durkin A.S."/>
            <person name="Brinkac L.M."/>
            <person name="Selengut J.D."/>
            <person name="Sanka R."/>
            <person name="DePew J."/>
            <person name="Purushe J."/>
            <person name="Picardeau M."/>
            <person name="Werts C."/>
            <person name="Goarant C."/>
            <person name="Vinetz J.M."/>
            <person name="Sutton G.G."/>
            <person name="Nelson W.C."/>
            <person name="Fouts D.E."/>
        </authorList>
    </citation>
    <scope>NUCLEOTIDE SEQUENCE [LARGE SCALE GENOMIC DNA]</scope>
    <source>
        <strain evidence="1">200802841</strain>
    </source>
</reference>
<name>A0A828Y7R3_9LEPT</name>
<proteinExistence type="predicted"/>
<dbReference type="EMBL" id="AKWH02000041">
    <property type="protein sequence ID" value="EKO51471.1"/>
    <property type="molecule type" value="Genomic_DNA"/>
</dbReference>